<evidence type="ECO:0000313" key="10">
    <source>
        <dbReference type="Proteomes" id="UP000635726"/>
    </source>
</evidence>
<evidence type="ECO:0000256" key="6">
    <source>
        <dbReference type="ARBA" id="ARBA00023136"/>
    </source>
</evidence>
<feature type="transmembrane region" description="Helical" evidence="7">
    <location>
        <begin position="281"/>
        <end position="304"/>
    </location>
</feature>
<evidence type="ECO:0000256" key="7">
    <source>
        <dbReference type="RuleBase" id="RU363032"/>
    </source>
</evidence>
<gene>
    <name evidence="9" type="ORF">GCM10008939_12000</name>
</gene>
<evidence type="ECO:0000256" key="5">
    <source>
        <dbReference type="ARBA" id="ARBA00022989"/>
    </source>
</evidence>
<evidence type="ECO:0000256" key="2">
    <source>
        <dbReference type="ARBA" id="ARBA00022448"/>
    </source>
</evidence>
<reference evidence="9" key="2">
    <citation type="submission" date="2020-09" db="EMBL/GenBank/DDBJ databases">
        <authorList>
            <person name="Sun Q."/>
            <person name="Ohkuma M."/>
        </authorList>
    </citation>
    <scope>NUCLEOTIDE SEQUENCE</scope>
    <source>
        <strain evidence="9">JCM 14371</strain>
    </source>
</reference>
<proteinExistence type="inferred from homology"/>
<dbReference type="InterPro" id="IPR035906">
    <property type="entry name" value="MetI-like_sf"/>
</dbReference>
<dbReference type="GO" id="GO:0005886">
    <property type="term" value="C:plasma membrane"/>
    <property type="evidence" value="ECO:0007669"/>
    <property type="project" value="UniProtKB-SubCell"/>
</dbReference>
<comment type="caution">
    <text evidence="9">The sequence shown here is derived from an EMBL/GenBank/DDBJ whole genome shotgun (WGS) entry which is preliminary data.</text>
</comment>
<keyword evidence="2 7" id="KW-0813">Transport</keyword>
<feature type="transmembrane region" description="Helical" evidence="7">
    <location>
        <begin position="235"/>
        <end position="261"/>
    </location>
</feature>
<dbReference type="SUPFAM" id="SSF161098">
    <property type="entry name" value="MetI-like"/>
    <property type="match status" value="1"/>
</dbReference>
<feature type="transmembrane region" description="Helical" evidence="7">
    <location>
        <begin position="134"/>
        <end position="161"/>
    </location>
</feature>
<keyword evidence="4 7" id="KW-0812">Transmembrane</keyword>
<sequence>MLNFAARRLLAAIPTLLVVTLLVFALVRLLPGDPARLQLGEEATPQALTELRHQMGLDRPVAVQYLQWLADLSHLNLGRSLQDHASVAGLIAQKLPTTFELSVLSLLIAVALALPAGIFSALRPGSVTDRLVTLLALSGISLPSFFLGILLVYLFSVQLAWIPASGYVDLSENPALNLKLMLLPAVTLGVGSGAVLTRFLRGSLLEVLSQDYVRTARAKGITGHFVVVKHALRNALIPVVTVLGLQLGGLLGGAVVTEQIFSVPGFGRLLVDAVFTRDLPVIQGMVLTSAALVLVVSFVVDLLYGMIDPRVRYA</sequence>
<dbReference type="Pfam" id="PF00528">
    <property type="entry name" value="BPD_transp_1"/>
    <property type="match status" value="1"/>
</dbReference>
<dbReference type="EMBL" id="BMOE01000003">
    <property type="protein sequence ID" value="GGJ69170.1"/>
    <property type="molecule type" value="Genomic_DNA"/>
</dbReference>
<dbReference type="Gene3D" id="1.10.3720.10">
    <property type="entry name" value="MetI-like"/>
    <property type="match status" value="1"/>
</dbReference>
<evidence type="ECO:0000256" key="4">
    <source>
        <dbReference type="ARBA" id="ARBA00022692"/>
    </source>
</evidence>
<keyword evidence="6 7" id="KW-0472">Membrane</keyword>
<evidence type="ECO:0000256" key="1">
    <source>
        <dbReference type="ARBA" id="ARBA00004651"/>
    </source>
</evidence>
<accession>A0A917PB27</accession>
<dbReference type="Pfam" id="PF19300">
    <property type="entry name" value="BPD_transp_1_N"/>
    <property type="match status" value="1"/>
</dbReference>
<organism evidence="9 10">
    <name type="scientific">Deinococcus aquiradiocola</name>
    <dbReference type="NCBI Taxonomy" id="393059"/>
    <lineage>
        <taxon>Bacteria</taxon>
        <taxon>Thermotogati</taxon>
        <taxon>Deinococcota</taxon>
        <taxon>Deinococci</taxon>
        <taxon>Deinococcales</taxon>
        <taxon>Deinococcaceae</taxon>
        <taxon>Deinococcus</taxon>
    </lineage>
</organism>
<evidence type="ECO:0000259" key="8">
    <source>
        <dbReference type="PROSITE" id="PS50928"/>
    </source>
</evidence>
<keyword evidence="5 7" id="KW-1133">Transmembrane helix</keyword>
<dbReference type="CDD" id="cd06261">
    <property type="entry name" value="TM_PBP2"/>
    <property type="match status" value="1"/>
</dbReference>
<dbReference type="RefSeq" id="WP_188961379.1">
    <property type="nucleotide sequence ID" value="NZ_BMOE01000003.1"/>
</dbReference>
<dbReference type="PROSITE" id="PS50928">
    <property type="entry name" value="ABC_TM1"/>
    <property type="match status" value="1"/>
</dbReference>
<dbReference type="InterPro" id="IPR000515">
    <property type="entry name" value="MetI-like"/>
</dbReference>
<feature type="transmembrane region" description="Helical" evidence="7">
    <location>
        <begin position="103"/>
        <end position="122"/>
    </location>
</feature>
<dbReference type="PANTHER" id="PTHR43163">
    <property type="entry name" value="DIPEPTIDE TRANSPORT SYSTEM PERMEASE PROTEIN DPPB-RELATED"/>
    <property type="match status" value="1"/>
</dbReference>
<name>A0A917PB27_9DEIO</name>
<reference evidence="9" key="1">
    <citation type="journal article" date="2014" name="Int. J. Syst. Evol. Microbiol.">
        <title>Complete genome sequence of Corynebacterium casei LMG S-19264T (=DSM 44701T), isolated from a smear-ripened cheese.</title>
        <authorList>
            <consortium name="US DOE Joint Genome Institute (JGI-PGF)"/>
            <person name="Walter F."/>
            <person name="Albersmeier A."/>
            <person name="Kalinowski J."/>
            <person name="Ruckert C."/>
        </authorList>
    </citation>
    <scope>NUCLEOTIDE SEQUENCE</scope>
    <source>
        <strain evidence="9">JCM 14371</strain>
    </source>
</reference>
<dbReference type="InterPro" id="IPR045621">
    <property type="entry name" value="BPD_transp_1_N"/>
</dbReference>
<feature type="domain" description="ABC transmembrane type-1" evidence="8">
    <location>
        <begin position="95"/>
        <end position="304"/>
    </location>
</feature>
<comment type="subcellular location">
    <subcellularLocation>
        <location evidence="1 7">Cell membrane</location>
        <topology evidence="1 7">Multi-pass membrane protein</topology>
    </subcellularLocation>
</comment>
<protein>
    <submittedName>
        <fullName evidence="9">ABC transporter permease</fullName>
    </submittedName>
</protein>
<evidence type="ECO:0000313" key="9">
    <source>
        <dbReference type="EMBL" id="GGJ69170.1"/>
    </source>
</evidence>
<feature type="transmembrane region" description="Helical" evidence="7">
    <location>
        <begin position="181"/>
        <end position="200"/>
    </location>
</feature>
<dbReference type="GO" id="GO:0071916">
    <property type="term" value="F:dipeptide transmembrane transporter activity"/>
    <property type="evidence" value="ECO:0007669"/>
    <property type="project" value="TreeGrafter"/>
</dbReference>
<dbReference type="AlphaFoldDB" id="A0A917PB27"/>
<comment type="similarity">
    <text evidence="7">Belongs to the binding-protein-dependent transport system permease family.</text>
</comment>
<keyword evidence="3" id="KW-1003">Cell membrane</keyword>
<dbReference type="PANTHER" id="PTHR43163:SF6">
    <property type="entry name" value="DIPEPTIDE TRANSPORT SYSTEM PERMEASE PROTEIN DPPB-RELATED"/>
    <property type="match status" value="1"/>
</dbReference>
<evidence type="ECO:0000256" key="3">
    <source>
        <dbReference type="ARBA" id="ARBA00022475"/>
    </source>
</evidence>
<dbReference type="Proteomes" id="UP000635726">
    <property type="component" value="Unassembled WGS sequence"/>
</dbReference>
<keyword evidence="10" id="KW-1185">Reference proteome</keyword>